<dbReference type="SUPFAM" id="SSF103473">
    <property type="entry name" value="MFS general substrate transporter"/>
    <property type="match status" value="1"/>
</dbReference>
<keyword evidence="3" id="KW-1185">Reference proteome</keyword>
<accession>A0A917VXF2</accession>
<comment type="caution">
    <text evidence="2">The sequence shown here is derived from an EMBL/GenBank/DDBJ whole genome shotgun (WGS) entry which is preliminary data.</text>
</comment>
<keyword evidence="1" id="KW-0472">Membrane</keyword>
<reference evidence="2" key="2">
    <citation type="submission" date="2020-09" db="EMBL/GenBank/DDBJ databases">
        <authorList>
            <person name="Sun Q."/>
            <person name="Zhou Y."/>
        </authorList>
    </citation>
    <scope>NUCLEOTIDE SEQUENCE</scope>
    <source>
        <strain evidence="2">CGMCC 4.3508</strain>
    </source>
</reference>
<gene>
    <name evidence="2" type="ORF">GCM10011588_49010</name>
</gene>
<keyword evidence="1" id="KW-0812">Transmembrane</keyword>
<dbReference type="AlphaFoldDB" id="A0A917VXF2"/>
<dbReference type="EMBL" id="BMMH01000011">
    <property type="protein sequence ID" value="GGL28358.1"/>
    <property type="molecule type" value="Genomic_DNA"/>
</dbReference>
<dbReference type="Proteomes" id="UP000638263">
    <property type="component" value="Unassembled WGS sequence"/>
</dbReference>
<evidence type="ECO:0000256" key="1">
    <source>
        <dbReference type="SAM" id="Phobius"/>
    </source>
</evidence>
<dbReference type="InterPro" id="IPR036259">
    <property type="entry name" value="MFS_trans_sf"/>
</dbReference>
<name>A0A917VXF2_9NOCA</name>
<dbReference type="RefSeq" id="WP_156426221.1">
    <property type="nucleotide sequence ID" value="NZ_BMMH01000011.1"/>
</dbReference>
<organism evidence="2 3">
    <name type="scientific">Nocardia jinanensis</name>
    <dbReference type="NCBI Taxonomy" id="382504"/>
    <lineage>
        <taxon>Bacteria</taxon>
        <taxon>Bacillati</taxon>
        <taxon>Actinomycetota</taxon>
        <taxon>Actinomycetes</taxon>
        <taxon>Mycobacteriales</taxon>
        <taxon>Nocardiaceae</taxon>
        <taxon>Nocardia</taxon>
    </lineage>
</organism>
<proteinExistence type="predicted"/>
<keyword evidence="1" id="KW-1133">Transmembrane helix</keyword>
<feature type="transmembrane region" description="Helical" evidence="1">
    <location>
        <begin position="24"/>
        <end position="43"/>
    </location>
</feature>
<protein>
    <submittedName>
        <fullName evidence="2">Uncharacterized protein</fullName>
    </submittedName>
</protein>
<evidence type="ECO:0000313" key="3">
    <source>
        <dbReference type="Proteomes" id="UP000638263"/>
    </source>
</evidence>
<evidence type="ECO:0000313" key="2">
    <source>
        <dbReference type="EMBL" id="GGL28358.1"/>
    </source>
</evidence>
<sequence length="87" mass="8709">MTTLVTESADSAVLGRVSMNIRTLTALAGIVGAVAAGILGGALGITNQLWIAVVVGTVGVVLMALAMSRNEMNSASSAEGRVHADID</sequence>
<feature type="transmembrane region" description="Helical" evidence="1">
    <location>
        <begin position="49"/>
        <end position="67"/>
    </location>
</feature>
<reference evidence="2" key="1">
    <citation type="journal article" date="2014" name="Int. J. Syst. Evol. Microbiol.">
        <title>Complete genome sequence of Corynebacterium casei LMG S-19264T (=DSM 44701T), isolated from a smear-ripened cheese.</title>
        <authorList>
            <consortium name="US DOE Joint Genome Institute (JGI-PGF)"/>
            <person name="Walter F."/>
            <person name="Albersmeier A."/>
            <person name="Kalinowski J."/>
            <person name="Ruckert C."/>
        </authorList>
    </citation>
    <scope>NUCLEOTIDE SEQUENCE</scope>
    <source>
        <strain evidence="2">CGMCC 4.3508</strain>
    </source>
</reference>